<feature type="domain" description="Glycoside hydrolase family 2 catalytic" evidence="5">
    <location>
        <begin position="365"/>
        <end position="505"/>
    </location>
</feature>
<accession>A0A290Q529</accession>
<dbReference type="Gene3D" id="3.20.20.80">
    <property type="entry name" value="Glycosidases"/>
    <property type="match status" value="1"/>
</dbReference>
<dbReference type="InterPro" id="IPR021720">
    <property type="entry name" value="Malectin_dom"/>
</dbReference>
<feature type="domain" description="Glycoside hydrolase family 2 immunoglobulin-like beta-sandwich" evidence="4">
    <location>
        <begin position="252"/>
        <end position="353"/>
    </location>
</feature>
<evidence type="ECO:0000259" key="4">
    <source>
        <dbReference type="Pfam" id="PF00703"/>
    </source>
</evidence>
<evidence type="ECO:0000259" key="8">
    <source>
        <dbReference type="Pfam" id="PF22666"/>
    </source>
</evidence>
<dbReference type="InterPro" id="IPR054593">
    <property type="entry name" value="Beta-mannosidase-like_N2"/>
</dbReference>
<comment type="similarity">
    <text evidence="1">Belongs to the glycosyl hydrolase 2 family.</text>
</comment>
<dbReference type="PRINTS" id="PR00132">
    <property type="entry name" value="GLHYDRLASE2"/>
</dbReference>
<dbReference type="KEGG" id="vbh:CMV30_05090"/>
<evidence type="ECO:0000256" key="1">
    <source>
        <dbReference type="ARBA" id="ARBA00007401"/>
    </source>
</evidence>
<evidence type="ECO:0000259" key="5">
    <source>
        <dbReference type="Pfam" id="PF02836"/>
    </source>
</evidence>
<dbReference type="InterPro" id="IPR032311">
    <property type="entry name" value="DUF4982"/>
</dbReference>
<evidence type="ECO:0000259" key="6">
    <source>
        <dbReference type="Pfam" id="PF11721"/>
    </source>
</evidence>
<dbReference type="InterPro" id="IPR006102">
    <property type="entry name" value="Ig-like_GH2"/>
</dbReference>
<dbReference type="Gene3D" id="2.60.120.430">
    <property type="entry name" value="Galactose-binding lectin"/>
    <property type="match status" value="1"/>
</dbReference>
<gene>
    <name evidence="9" type="ORF">CMV30_05090</name>
</gene>
<dbReference type="Gene3D" id="2.60.120.260">
    <property type="entry name" value="Galactose-binding domain-like"/>
    <property type="match status" value="1"/>
</dbReference>
<dbReference type="InterPro" id="IPR036156">
    <property type="entry name" value="Beta-gal/glucu_dom_sf"/>
</dbReference>
<dbReference type="InterPro" id="IPR006101">
    <property type="entry name" value="Glyco_hydro_2"/>
</dbReference>
<evidence type="ECO:0000256" key="2">
    <source>
        <dbReference type="ARBA" id="ARBA00022801"/>
    </source>
</evidence>
<keyword evidence="2 9" id="KW-0378">Hydrolase</keyword>
<organism evidence="9 10">
    <name type="scientific">Nibricoccus aquaticus</name>
    <dbReference type="NCBI Taxonomy" id="2576891"/>
    <lineage>
        <taxon>Bacteria</taxon>
        <taxon>Pseudomonadati</taxon>
        <taxon>Verrucomicrobiota</taxon>
        <taxon>Opitutia</taxon>
        <taxon>Opitutales</taxon>
        <taxon>Opitutaceae</taxon>
        <taxon>Nibricoccus</taxon>
    </lineage>
</organism>
<dbReference type="InterPro" id="IPR008979">
    <property type="entry name" value="Galactose-bd-like_sf"/>
</dbReference>
<dbReference type="Pfam" id="PF00703">
    <property type="entry name" value="Glyco_hydro_2"/>
    <property type="match status" value="1"/>
</dbReference>
<dbReference type="SUPFAM" id="SSF49303">
    <property type="entry name" value="beta-Galactosidase/glucuronidase domain"/>
    <property type="match status" value="1"/>
</dbReference>
<dbReference type="InterPro" id="IPR013783">
    <property type="entry name" value="Ig-like_fold"/>
</dbReference>
<dbReference type="Pfam" id="PF16355">
    <property type="entry name" value="DUF4982"/>
    <property type="match status" value="1"/>
</dbReference>
<dbReference type="GO" id="GO:0005975">
    <property type="term" value="P:carbohydrate metabolic process"/>
    <property type="evidence" value="ECO:0007669"/>
    <property type="project" value="InterPro"/>
</dbReference>
<protein>
    <submittedName>
        <fullName evidence="9">Glycoside hydrolase family 2</fullName>
    </submittedName>
</protein>
<name>A0A290Q529_9BACT</name>
<dbReference type="InterPro" id="IPR006103">
    <property type="entry name" value="Glyco_hydro_2_cat"/>
</dbReference>
<keyword evidence="10" id="KW-1185">Reference proteome</keyword>
<dbReference type="GO" id="GO:0004553">
    <property type="term" value="F:hydrolase activity, hydrolyzing O-glycosyl compounds"/>
    <property type="evidence" value="ECO:0007669"/>
    <property type="project" value="InterPro"/>
</dbReference>
<evidence type="ECO:0000259" key="7">
    <source>
        <dbReference type="Pfam" id="PF16355"/>
    </source>
</evidence>
<evidence type="ECO:0000313" key="9">
    <source>
        <dbReference type="EMBL" id="ATC63377.1"/>
    </source>
</evidence>
<feature type="domain" description="DUF4982" evidence="7">
    <location>
        <begin position="677"/>
        <end position="738"/>
    </location>
</feature>
<dbReference type="PANTHER" id="PTHR42732:SF1">
    <property type="entry name" value="BETA-MANNOSIDASE"/>
    <property type="match status" value="1"/>
</dbReference>
<keyword evidence="3" id="KW-0326">Glycosidase</keyword>
<reference evidence="9 10" key="1">
    <citation type="submission" date="2017-09" db="EMBL/GenBank/DDBJ databases">
        <title>Complete genome sequence of Verrucomicrobial strain HZ-65, isolated from freshwater.</title>
        <authorList>
            <person name="Choi A."/>
        </authorList>
    </citation>
    <scope>NUCLEOTIDE SEQUENCE [LARGE SCALE GENOMIC DNA]</scope>
    <source>
        <strain evidence="9 10">HZ-65</strain>
    </source>
</reference>
<sequence>MEARRPPRARPSSIPIRNPVNPLNPVQKLCAVNSVFARLVLFFTALTASAFSQAPEPSLAPRTEIALTDNWRTAYDESDPEKFAASTSPNFDDTAWKTVSIPHNWDDYQGFRQVKAGHLYGHAWYRTTATLPASALSADRRHFLFFEGVGAYATVWVNGKLIGKHGGGLTTFTLDVTDALNTDGKPNIIAVRADHTPGIRDLPWVNGGSERAYGFAEGSQPFGIHRPVRLVSTSSVRVEPFGTQIFADRETLSASNATVHVRTELKNHGATPQSIRLVSKLRETSKQVVTEISSDITLAPGETKTAAQTLPTLRNPQLWSPAHPHLYTLTTELLSSSTNSIVLDRVETITGFRTIDWRGADPKSTDGRFFINNEPFLINGTAEYEHLLGQSHAFSDTQIRARVRQIESAGFNAFRDAHHPHNLRYADYWQRDGILWWPQFGTHIWFDNDAFKTAFKEKLRQWVKERRNNPAVVLWGLQNESRLPATFAAECVAFIREMDPTATVERKITTCNGGEGSDWNVPQNWSGTYGGDPETYAEDLRTQRLVGEYGAWRSLDYHAEGPLDLKGAYTEERFTAIMETKVRLLEKARGYASGHFQWPFATHTNPGRNIGELGEQTRDGWRELDQIGPANNKGLLTIWGEPLDAFYMYRSNFAPKQTDPMVVIASHTWPDRWAKPGKKSGIIVYSNCDEVELFNDLGQRSLGKRTRAGHGTHFTWDDVDIQTNTLYAEGRVNGNVVARDLITLHHLPVGPALAKREAAQTSLTKPAPGQKYLYRVNLGGPDYTDEQGNLWLADRDYREGDAYGTASWAQQFPNLPAAFGSQRKIFDPILGARDDALFQTFRYGRHELRFLFNVPDSNAEYRIELFLTEPWYGTGEGDAEGWRIFDVAVNGETKLRDLDIWKESGGRAHALKKVITARPQNGRLEISFPRVSSYQAVLSAIAISSADTSLSTSASLPSGLFTISPSAPSAATASVEALTHLDTGDRFSPDTDDTIVSLPESLRNAAWVRFPAIRSRAFSLTLTADSDAFLVLPDDAKSPDGWLPISSPLVTRNSRYSLHTRRHAAGSHIAVKPDTALYAVIAVPTRPLPPPQSLADLTLPPGWVAAGHVKMGLPVHTDAGLTFTQIAPNLTDADWLQTPSKLTPGSARPRFTVTDHVEVYVALPATEPTPANWIASPELALLTSASSTQPLALHRRRFAPGQTVDLAGHSPVSVLIRPVRAAFTYQPVATSSDGKTTHTYTIEVGVGSRYGLNFRYATASSEPIEVEQQIITNEGRVLRTDTLKFPPLKPGETSSILRTRTGSSINAGTYQIRLTPLNTTAALTLETLEVE</sequence>
<proteinExistence type="inferred from homology"/>
<dbReference type="OrthoDB" id="9762066at2"/>
<dbReference type="Pfam" id="PF02836">
    <property type="entry name" value="Glyco_hydro_2_C"/>
    <property type="match status" value="1"/>
</dbReference>
<dbReference type="Pfam" id="PF11721">
    <property type="entry name" value="Malectin"/>
    <property type="match status" value="1"/>
</dbReference>
<dbReference type="Pfam" id="PF22666">
    <property type="entry name" value="Glyco_hydro_2_N2"/>
    <property type="match status" value="1"/>
</dbReference>
<dbReference type="InterPro" id="IPR051913">
    <property type="entry name" value="GH2_Domain-Containing"/>
</dbReference>
<dbReference type="InterPro" id="IPR017853">
    <property type="entry name" value="GH"/>
</dbReference>
<dbReference type="PANTHER" id="PTHR42732">
    <property type="entry name" value="BETA-GALACTOSIDASE"/>
    <property type="match status" value="1"/>
</dbReference>
<dbReference type="SUPFAM" id="SSF49785">
    <property type="entry name" value="Galactose-binding domain-like"/>
    <property type="match status" value="1"/>
</dbReference>
<feature type="domain" description="Beta-mannosidase-like galactose-binding" evidence="8">
    <location>
        <begin position="123"/>
        <end position="194"/>
    </location>
</feature>
<feature type="domain" description="Malectin" evidence="6">
    <location>
        <begin position="773"/>
        <end position="934"/>
    </location>
</feature>
<dbReference type="EMBL" id="CP023344">
    <property type="protein sequence ID" value="ATC63377.1"/>
    <property type="molecule type" value="Genomic_DNA"/>
</dbReference>
<evidence type="ECO:0000313" key="10">
    <source>
        <dbReference type="Proteomes" id="UP000217265"/>
    </source>
</evidence>
<dbReference type="Proteomes" id="UP000217265">
    <property type="component" value="Chromosome"/>
</dbReference>
<dbReference type="SUPFAM" id="SSF51445">
    <property type="entry name" value="(Trans)glycosidases"/>
    <property type="match status" value="1"/>
</dbReference>
<evidence type="ECO:0000256" key="3">
    <source>
        <dbReference type="ARBA" id="ARBA00023295"/>
    </source>
</evidence>
<dbReference type="Gene3D" id="2.60.40.10">
    <property type="entry name" value="Immunoglobulins"/>
    <property type="match status" value="2"/>
</dbReference>